<dbReference type="OrthoDB" id="8455880at2"/>
<protein>
    <submittedName>
        <fullName evidence="1">Uncharacterized protein</fullName>
    </submittedName>
</protein>
<proteinExistence type="predicted"/>
<dbReference type="KEGG" id="bid:Bind_3190"/>
<dbReference type="AlphaFoldDB" id="B2ICY2"/>
<evidence type="ECO:0000313" key="2">
    <source>
        <dbReference type="Proteomes" id="UP000001695"/>
    </source>
</evidence>
<gene>
    <name evidence="1" type="ordered locus">Bind_3190</name>
</gene>
<dbReference type="HOGENOM" id="CLU_2749608_0_0_5"/>
<name>B2ICY2_BEII9</name>
<reference evidence="2" key="1">
    <citation type="submission" date="2008-03" db="EMBL/GenBank/DDBJ databases">
        <title>Complete sequence of chromosome of Beijerinckia indica subsp. indica ATCC 9039.</title>
        <authorList>
            <consortium name="US DOE Joint Genome Institute"/>
            <person name="Copeland A."/>
            <person name="Lucas S."/>
            <person name="Lapidus A."/>
            <person name="Glavina del Rio T."/>
            <person name="Dalin E."/>
            <person name="Tice H."/>
            <person name="Bruce D."/>
            <person name="Goodwin L."/>
            <person name="Pitluck S."/>
            <person name="LaButti K."/>
            <person name="Schmutz J."/>
            <person name="Larimer F."/>
            <person name="Land M."/>
            <person name="Hauser L."/>
            <person name="Kyrpides N."/>
            <person name="Mikhailova N."/>
            <person name="Dunfield P.F."/>
            <person name="Dedysh S.N."/>
            <person name="Liesack W."/>
            <person name="Saw J.H."/>
            <person name="Alam M."/>
            <person name="Chen Y."/>
            <person name="Murrell J.C."/>
            <person name="Richardson P."/>
        </authorList>
    </citation>
    <scope>NUCLEOTIDE SEQUENCE [LARGE SCALE GENOMIC DNA]</scope>
    <source>
        <strain evidence="2">ATCC 9039 / DSM 1715 / NCIMB 8712</strain>
    </source>
</reference>
<dbReference type="EMBL" id="CP001016">
    <property type="protein sequence ID" value="ACB96750.1"/>
    <property type="molecule type" value="Genomic_DNA"/>
</dbReference>
<sequence length="70" mass="8024">MTQSNAKEWPKSAVETLDQEIGTRIRRLSDGTATAQDVSEATRLIRERADYMMPGIFQRLRQQRAEKKAS</sequence>
<reference evidence="1 2" key="2">
    <citation type="journal article" date="2010" name="J. Bacteriol.">
        <title>Complete genome sequence of Beijerinckia indica subsp. indica.</title>
        <authorList>
            <person name="Tamas I."/>
            <person name="Dedysh S.N."/>
            <person name="Liesack W."/>
            <person name="Stott M.B."/>
            <person name="Alam M."/>
            <person name="Murrell J.C."/>
            <person name="Dunfield P.F."/>
        </authorList>
    </citation>
    <scope>NUCLEOTIDE SEQUENCE [LARGE SCALE GENOMIC DNA]</scope>
    <source>
        <strain evidence="2">ATCC 9039 / DSM 1715 / NCIMB 8712</strain>
    </source>
</reference>
<dbReference type="RefSeq" id="WP_012386098.1">
    <property type="nucleotide sequence ID" value="NC_010581.1"/>
</dbReference>
<keyword evidence="2" id="KW-1185">Reference proteome</keyword>
<dbReference type="Proteomes" id="UP000001695">
    <property type="component" value="Chromosome"/>
</dbReference>
<evidence type="ECO:0000313" key="1">
    <source>
        <dbReference type="EMBL" id="ACB96750.1"/>
    </source>
</evidence>
<accession>B2ICY2</accession>
<dbReference type="STRING" id="395963.Bind_3190"/>
<organism evidence="1 2">
    <name type="scientific">Beijerinckia indica subsp. indica (strain ATCC 9039 / DSM 1715 / NCIMB 8712)</name>
    <dbReference type="NCBI Taxonomy" id="395963"/>
    <lineage>
        <taxon>Bacteria</taxon>
        <taxon>Pseudomonadati</taxon>
        <taxon>Pseudomonadota</taxon>
        <taxon>Alphaproteobacteria</taxon>
        <taxon>Hyphomicrobiales</taxon>
        <taxon>Beijerinckiaceae</taxon>
        <taxon>Beijerinckia</taxon>
    </lineage>
</organism>